<evidence type="ECO:0000259" key="2">
    <source>
        <dbReference type="SMART" id="SM00382"/>
    </source>
</evidence>
<keyword evidence="4" id="KW-1185">Reference proteome</keyword>
<dbReference type="PANTHER" id="PTHR23077:SF198">
    <property type="entry name" value="ATP-DEPENDENT ZINC METALLOPROTEASE FTSH"/>
    <property type="match status" value="1"/>
</dbReference>
<dbReference type="Gene3D" id="3.40.50.300">
    <property type="entry name" value="P-loop containing nucleotide triphosphate hydrolases"/>
    <property type="match status" value="1"/>
</dbReference>
<dbReference type="InterPro" id="IPR003959">
    <property type="entry name" value="ATPase_AAA_core"/>
</dbReference>
<name>A0A6H0KPT2_9BACE</name>
<protein>
    <submittedName>
        <fullName evidence="3">AAA family ATPase</fullName>
    </submittedName>
</protein>
<organism evidence="3 4">
    <name type="scientific">Bacteroides faecium</name>
    <dbReference type="NCBI Taxonomy" id="2715212"/>
    <lineage>
        <taxon>Bacteria</taxon>
        <taxon>Pseudomonadati</taxon>
        <taxon>Bacteroidota</taxon>
        <taxon>Bacteroidia</taxon>
        <taxon>Bacteroidales</taxon>
        <taxon>Bacteroidaceae</taxon>
        <taxon>Bacteroides</taxon>
    </lineage>
</organism>
<dbReference type="InterPro" id="IPR003960">
    <property type="entry name" value="ATPase_AAA_CS"/>
</dbReference>
<keyword evidence="1" id="KW-0547">Nucleotide-binding</keyword>
<dbReference type="InterPro" id="IPR050168">
    <property type="entry name" value="AAA_ATPase_domain"/>
</dbReference>
<dbReference type="GO" id="GO:0016887">
    <property type="term" value="F:ATP hydrolysis activity"/>
    <property type="evidence" value="ECO:0007669"/>
    <property type="project" value="InterPro"/>
</dbReference>
<dbReference type="RefSeq" id="WP_048693512.1">
    <property type="nucleotide sequence ID" value="NZ_CP050831.1"/>
</dbReference>
<dbReference type="EMBL" id="CP050831">
    <property type="protein sequence ID" value="QIU95193.1"/>
    <property type="molecule type" value="Genomic_DNA"/>
</dbReference>
<gene>
    <name evidence="3" type="ORF">BacF7301_14040</name>
</gene>
<dbReference type="KEGG" id="bfc:BacF7301_14040"/>
<accession>A0A6H0KPT2</accession>
<comment type="similarity">
    <text evidence="1">Belongs to the AAA ATPase family.</text>
</comment>
<dbReference type="PANTHER" id="PTHR23077">
    <property type="entry name" value="AAA-FAMILY ATPASE"/>
    <property type="match status" value="1"/>
</dbReference>
<reference evidence="3 4" key="1">
    <citation type="submission" date="2020-03" db="EMBL/GenBank/DDBJ databases">
        <title>Genomic analysis of Bacteroides faecium CBA7301.</title>
        <authorList>
            <person name="Kim J."/>
            <person name="Roh S.W."/>
        </authorList>
    </citation>
    <scope>NUCLEOTIDE SEQUENCE [LARGE SCALE GENOMIC DNA]</scope>
    <source>
        <strain evidence="3 4">CBA7301</strain>
    </source>
</reference>
<feature type="domain" description="AAA+ ATPase" evidence="2">
    <location>
        <begin position="119"/>
        <end position="251"/>
    </location>
</feature>
<evidence type="ECO:0000313" key="4">
    <source>
        <dbReference type="Proteomes" id="UP000501780"/>
    </source>
</evidence>
<dbReference type="InterPro" id="IPR003593">
    <property type="entry name" value="AAA+_ATPase"/>
</dbReference>
<evidence type="ECO:0000256" key="1">
    <source>
        <dbReference type="RuleBase" id="RU003651"/>
    </source>
</evidence>
<dbReference type="Pfam" id="PF00004">
    <property type="entry name" value="AAA"/>
    <property type="match status" value="1"/>
</dbReference>
<dbReference type="Proteomes" id="UP000501780">
    <property type="component" value="Chromosome"/>
</dbReference>
<proteinExistence type="inferred from homology"/>
<dbReference type="CDD" id="cd19481">
    <property type="entry name" value="RecA-like_protease"/>
    <property type="match status" value="1"/>
</dbReference>
<dbReference type="InterPro" id="IPR027417">
    <property type="entry name" value="P-loop_NTPase"/>
</dbReference>
<dbReference type="SUPFAM" id="SSF52540">
    <property type="entry name" value="P-loop containing nucleoside triphosphate hydrolases"/>
    <property type="match status" value="1"/>
</dbReference>
<keyword evidence="1" id="KW-0067">ATP-binding</keyword>
<dbReference type="GO" id="GO:0005524">
    <property type="term" value="F:ATP binding"/>
    <property type="evidence" value="ECO:0007669"/>
    <property type="project" value="UniProtKB-KW"/>
</dbReference>
<sequence length="331" mass="37566">MARADLLVDLIKYAIAGNKPMIRKIAEAVIVEERNKQHTILANKLESELNKTQNDFTANVLGNIPKGQVEANAESLLNEISPQKKITDLVLPKDIISICEQFIQEQYRVDLLRSYGLEPRNRILLVGSPGNGKTSLAEAIAESLMVPMYVVKYENIIGAYLGETALRLKKMIDYVSTRKCVLFLDEFETLGKERGDTHETGEIKRVVSSLLLQIDNLPSYVTIIGATNHPELLDRAVWRRFQIRLNLPMPTRVNICTWLAHFQNKHKISFGLAEETIAKKLLGSNFAEIEEFGMSILRKHVLNLPNSNIKNIVTEELKQWDMRNSKSETIK</sequence>
<dbReference type="PROSITE" id="PS00674">
    <property type="entry name" value="AAA"/>
    <property type="match status" value="1"/>
</dbReference>
<dbReference type="AlphaFoldDB" id="A0A6H0KPT2"/>
<evidence type="ECO:0000313" key="3">
    <source>
        <dbReference type="EMBL" id="QIU95193.1"/>
    </source>
</evidence>
<dbReference type="SMART" id="SM00382">
    <property type="entry name" value="AAA"/>
    <property type="match status" value="1"/>
</dbReference>